<evidence type="ECO:0000256" key="4">
    <source>
        <dbReference type="ARBA" id="ARBA00022448"/>
    </source>
</evidence>
<keyword evidence="5" id="KW-0653">Protein transport</keyword>
<dbReference type="OrthoDB" id="245173at2759"/>
<sequence>MEDAKYMEQPVEPLYDHYTTYLLSKTQNGGKELVRWNCCFCLHSVLFSLNGMDFSKFSDDNFDVKEWVNSALRIRDDRTPIDAHASNLVMKLQLFIQEVNNALEETSTQSVNKIPRVLREIENIRHDASLLKEQMNLVKEDIRVVEENTAQSMKMLMEIDTVKSRMQDASRALKEADNWTVLSSDVDKVFESGDVSAIAAKLEGMHKSLTVLQDVPDYAQRRRRLEGLKNRLEALLSPKIVAAFNNHSLDDTREYVKIFTNIERLDQLQNYYIRCHKTKLQKTWNEVRVEDPNRSMLEWLSTFYDVILSTWHTEVTWCGQVFTEPGTVLCTLISQTLGHLDPSLSSCITEFIKNQSNVIAKLIELRQVTLRFAHGLEKAVSLQQDKCSIHAVNQLVDVVYSPYNPYLLDYPTLQQTFLVEQLQATRLQGDGFMETASFMAESVEKIFHLAEQAVEYCIDLTDGYAARGLCHVLEEFFGAYTGRMDECVSILRKECSLDVDSKVDVTSNEGISEDWTMFQNAFRLIQICGDLLIKMENLDKRLLVSFLSTVPDLNNKVDDAPSEKTATRQRPFQWYNYLQQERPIEYGTFNEFIQKVHSAPHSHMIVVLLTHVWSAKSPESGAALSDELPTFSLSPLGYITHIGDYLLTLPQQLEPFITQENPALETAMRAGNLPFPDLQAADEDEHHPGTYWLGSIARGTMHAYTESILRIHELTPYSTQQLLADIGLKGLVTGKFMRKNINQDDLFVTDYFCNVLEALEVTPSQTLTHINELLKAVSDKFHEVAHELGVEDRITMAIAGIRSIH</sequence>
<dbReference type="STRING" id="50429.A0A2B4S3I3"/>
<keyword evidence="4" id="KW-0813">Transport</keyword>
<comment type="subcellular location">
    <subcellularLocation>
        <location evidence="1">Golgi apparatus membrane</location>
        <topology evidence="1">Peripheral membrane protein</topology>
    </subcellularLocation>
</comment>
<dbReference type="PANTHER" id="PTHR21443:SF0">
    <property type="entry name" value="CONSERVED OLIGOMERIC GOLGI COMPLEX SUBUNIT 7"/>
    <property type="match status" value="1"/>
</dbReference>
<dbReference type="GO" id="GO:0006886">
    <property type="term" value="P:intracellular protein transport"/>
    <property type="evidence" value="ECO:0007669"/>
    <property type="project" value="InterPro"/>
</dbReference>
<dbReference type="EMBL" id="LSMT01000191">
    <property type="protein sequence ID" value="PFX23966.1"/>
    <property type="molecule type" value="Genomic_DNA"/>
</dbReference>
<gene>
    <name evidence="10" type="primary">COG7</name>
    <name evidence="10" type="ORF">AWC38_SpisGene11476</name>
</gene>
<protein>
    <recommendedName>
        <fullName evidence="3">Conserved oligomeric Golgi complex subunit 7</fullName>
    </recommendedName>
    <alternativeName>
        <fullName evidence="8">Component of oligomeric Golgi complex 7</fullName>
    </alternativeName>
</protein>
<dbReference type="InterPro" id="IPR016159">
    <property type="entry name" value="Cullin_repeat-like_dom_sf"/>
</dbReference>
<keyword evidence="6" id="KW-0333">Golgi apparatus</keyword>
<dbReference type="GO" id="GO:0000139">
    <property type="term" value="C:Golgi membrane"/>
    <property type="evidence" value="ECO:0007669"/>
    <property type="project" value="UniProtKB-SubCell"/>
</dbReference>
<evidence type="ECO:0000256" key="9">
    <source>
        <dbReference type="SAM" id="Coils"/>
    </source>
</evidence>
<dbReference type="InterPro" id="IPR019335">
    <property type="entry name" value="COG7"/>
</dbReference>
<dbReference type="AlphaFoldDB" id="A0A2B4S3I3"/>
<evidence type="ECO:0000256" key="2">
    <source>
        <dbReference type="ARBA" id="ARBA00005831"/>
    </source>
</evidence>
<dbReference type="GO" id="GO:0007030">
    <property type="term" value="P:Golgi organization"/>
    <property type="evidence" value="ECO:0007669"/>
    <property type="project" value="TreeGrafter"/>
</dbReference>
<dbReference type="SUPFAM" id="SSF74788">
    <property type="entry name" value="Cullin repeat-like"/>
    <property type="match status" value="1"/>
</dbReference>
<dbReference type="GO" id="GO:0006890">
    <property type="term" value="P:retrograde vesicle-mediated transport, Golgi to endoplasmic reticulum"/>
    <property type="evidence" value="ECO:0007669"/>
    <property type="project" value="TreeGrafter"/>
</dbReference>
<keyword evidence="7" id="KW-0472">Membrane</keyword>
<dbReference type="GO" id="GO:0017119">
    <property type="term" value="C:Golgi transport complex"/>
    <property type="evidence" value="ECO:0007669"/>
    <property type="project" value="InterPro"/>
</dbReference>
<evidence type="ECO:0000256" key="8">
    <source>
        <dbReference type="ARBA" id="ARBA00031345"/>
    </source>
</evidence>
<evidence type="ECO:0000256" key="1">
    <source>
        <dbReference type="ARBA" id="ARBA00004395"/>
    </source>
</evidence>
<organism evidence="10 11">
    <name type="scientific">Stylophora pistillata</name>
    <name type="common">Smooth cauliflower coral</name>
    <dbReference type="NCBI Taxonomy" id="50429"/>
    <lineage>
        <taxon>Eukaryota</taxon>
        <taxon>Metazoa</taxon>
        <taxon>Cnidaria</taxon>
        <taxon>Anthozoa</taxon>
        <taxon>Hexacorallia</taxon>
        <taxon>Scleractinia</taxon>
        <taxon>Astrocoeniina</taxon>
        <taxon>Pocilloporidae</taxon>
        <taxon>Stylophora</taxon>
    </lineage>
</organism>
<evidence type="ECO:0000256" key="3">
    <source>
        <dbReference type="ARBA" id="ARBA00020984"/>
    </source>
</evidence>
<dbReference type="Proteomes" id="UP000225706">
    <property type="component" value="Unassembled WGS sequence"/>
</dbReference>
<keyword evidence="11" id="KW-1185">Reference proteome</keyword>
<evidence type="ECO:0000256" key="5">
    <source>
        <dbReference type="ARBA" id="ARBA00022927"/>
    </source>
</evidence>
<keyword evidence="9" id="KW-0175">Coiled coil</keyword>
<accession>A0A2B4S3I3</accession>
<dbReference type="PANTHER" id="PTHR21443">
    <property type="entry name" value="CONSERVED OLIGOMERIC GOLGI COMPLEX COMPONENT 7"/>
    <property type="match status" value="1"/>
</dbReference>
<dbReference type="Pfam" id="PF10191">
    <property type="entry name" value="COG7"/>
    <property type="match status" value="2"/>
</dbReference>
<name>A0A2B4S3I3_STYPI</name>
<comment type="caution">
    <text evidence="10">The sequence shown here is derived from an EMBL/GenBank/DDBJ whole genome shotgun (WGS) entry which is preliminary data.</text>
</comment>
<evidence type="ECO:0000313" key="11">
    <source>
        <dbReference type="Proteomes" id="UP000225706"/>
    </source>
</evidence>
<evidence type="ECO:0000256" key="7">
    <source>
        <dbReference type="ARBA" id="ARBA00023136"/>
    </source>
</evidence>
<evidence type="ECO:0000256" key="6">
    <source>
        <dbReference type="ARBA" id="ARBA00023034"/>
    </source>
</evidence>
<comment type="similarity">
    <text evidence="2">Belongs to the COG7 family.</text>
</comment>
<reference evidence="11" key="1">
    <citation type="journal article" date="2017" name="bioRxiv">
        <title>Comparative analysis of the genomes of Stylophora pistillata and Acropora digitifera provides evidence for extensive differences between species of corals.</title>
        <authorList>
            <person name="Voolstra C.R."/>
            <person name="Li Y."/>
            <person name="Liew Y.J."/>
            <person name="Baumgarten S."/>
            <person name="Zoccola D."/>
            <person name="Flot J.-F."/>
            <person name="Tambutte S."/>
            <person name="Allemand D."/>
            <person name="Aranda M."/>
        </authorList>
    </citation>
    <scope>NUCLEOTIDE SEQUENCE [LARGE SCALE GENOMIC DNA]</scope>
</reference>
<proteinExistence type="inferred from homology"/>
<feature type="coiled-coil region" evidence="9">
    <location>
        <begin position="121"/>
        <end position="148"/>
    </location>
</feature>
<evidence type="ECO:0000313" key="10">
    <source>
        <dbReference type="EMBL" id="PFX23966.1"/>
    </source>
</evidence>